<protein>
    <submittedName>
        <fullName evidence="1">Uncharacterized protein</fullName>
    </submittedName>
</protein>
<accession>A0A2G1QIT6</accession>
<gene>
    <name evidence="1" type="ORF">CSC94_18970</name>
</gene>
<dbReference type="AlphaFoldDB" id="A0A2G1QIT6"/>
<keyword evidence="2" id="KW-1185">Reference proteome</keyword>
<dbReference type="RefSeq" id="WP_099307956.1">
    <property type="nucleotide sequence ID" value="NZ_PDVP01000015.1"/>
</dbReference>
<evidence type="ECO:0000313" key="2">
    <source>
        <dbReference type="Proteomes" id="UP000221168"/>
    </source>
</evidence>
<organism evidence="1 2">
    <name type="scientific">Zhengella mangrovi</name>
    <dbReference type="NCBI Taxonomy" id="1982044"/>
    <lineage>
        <taxon>Bacteria</taxon>
        <taxon>Pseudomonadati</taxon>
        <taxon>Pseudomonadota</taxon>
        <taxon>Alphaproteobacteria</taxon>
        <taxon>Hyphomicrobiales</taxon>
        <taxon>Notoacmeibacteraceae</taxon>
        <taxon>Zhengella</taxon>
    </lineage>
</organism>
<comment type="caution">
    <text evidence="1">The sequence shown here is derived from an EMBL/GenBank/DDBJ whole genome shotgun (WGS) entry which is preliminary data.</text>
</comment>
<dbReference type="OrthoDB" id="7854436at2"/>
<evidence type="ECO:0000313" key="1">
    <source>
        <dbReference type="EMBL" id="PHP65443.1"/>
    </source>
</evidence>
<reference evidence="1 2" key="1">
    <citation type="submission" date="2017-10" db="EMBL/GenBank/DDBJ databases">
        <title>Sedimentibacterium mangrovi gen. nov., sp. nov., a novel member of family Phyllobacteriacea isolated from mangrove sediment.</title>
        <authorList>
            <person name="Liao H."/>
            <person name="Tian Y."/>
        </authorList>
    </citation>
    <scope>NUCLEOTIDE SEQUENCE [LARGE SCALE GENOMIC DNA]</scope>
    <source>
        <strain evidence="1 2">X9-2-2</strain>
    </source>
</reference>
<sequence>MRVAIRHEEVRDGLLFKTTWHDVCVRVDFTHEERQIIVQRNLGDHVLLDRSPAGTAPDDDPEWYILRVRHLLERKPDRHRTANPFEAKLYESRLMDALRLMKSWLAVNADPGDDKVIEL</sequence>
<dbReference type="Proteomes" id="UP000221168">
    <property type="component" value="Unassembled WGS sequence"/>
</dbReference>
<name>A0A2G1QIT6_9HYPH</name>
<dbReference type="EMBL" id="PDVP01000015">
    <property type="protein sequence ID" value="PHP65443.1"/>
    <property type="molecule type" value="Genomic_DNA"/>
</dbReference>
<proteinExistence type="predicted"/>